<organism evidence="2 4">
    <name type="scientific">Xanthomonas fragariae</name>
    <dbReference type="NCBI Taxonomy" id="48664"/>
    <lineage>
        <taxon>Bacteria</taxon>
        <taxon>Pseudomonadati</taxon>
        <taxon>Pseudomonadota</taxon>
        <taxon>Gammaproteobacteria</taxon>
        <taxon>Lysobacterales</taxon>
        <taxon>Lysobacteraceae</taxon>
        <taxon>Xanthomonas</taxon>
    </lineage>
</organism>
<sequence length="188" mass="20605">MRCSWPSWSHRKVEQLEPGRYLCLSAGKRSLRVSGIPVRSRGGLECRSHGYSARKRASQCWRVTGHFPGEVDGQRHGVCAAAFALAPATPVPCITRSAPLPSMHLIPKCITRSSGLTEMSNCRAAPAQPMHSASVTALSGQQNDCTHRQGGRGQCPESVYTMDKFRFLHAVRTHLATARYVLSATHRP</sequence>
<evidence type="ECO:0000313" key="3">
    <source>
        <dbReference type="Proteomes" id="UP000195877"/>
    </source>
</evidence>
<dbReference type="EMBL" id="LT853882">
    <property type="protein sequence ID" value="SMQ99049.1"/>
    <property type="molecule type" value="Genomic_DNA"/>
</dbReference>
<evidence type="ECO:0000313" key="4">
    <source>
        <dbReference type="Proteomes" id="UP000195953"/>
    </source>
</evidence>
<dbReference type="Proteomes" id="UP000195953">
    <property type="component" value="Chromosome 1"/>
</dbReference>
<reference evidence="1 3" key="2">
    <citation type="submission" date="2017-05" db="EMBL/GenBank/DDBJ databases">
        <authorList>
            <person name="Blom J."/>
        </authorList>
    </citation>
    <scope>NUCLEOTIDE SEQUENCE [LARGE SCALE GENOMIC DNA]</scope>
    <source>
        <strain evidence="1">PD885</strain>
    </source>
</reference>
<dbReference type="Proteomes" id="UP000195877">
    <property type="component" value="Chromosome 1"/>
</dbReference>
<proteinExistence type="predicted"/>
<accession>A0A1Y6H6A2</accession>
<protein>
    <submittedName>
        <fullName evidence="2">Uncharacterized protein</fullName>
    </submittedName>
</protein>
<gene>
    <name evidence="2" type="ORF">PD5205_01788</name>
    <name evidence="1" type="ORF">PD885_01805</name>
</gene>
<dbReference type="AlphaFoldDB" id="A0A1Y6H6A2"/>
<dbReference type="EMBL" id="LT853885">
    <property type="protein sequence ID" value="SMR03091.1"/>
    <property type="molecule type" value="Genomic_DNA"/>
</dbReference>
<evidence type="ECO:0000313" key="2">
    <source>
        <dbReference type="EMBL" id="SMR03091.1"/>
    </source>
</evidence>
<reference evidence="2 4" key="1">
    <citation type="submission" date="2017-05" db="EMBL/GenBank/DDBJ databases">
        <authorList>
            <person name="Song R."/>
            <person name="Chenine A.L."/>
            <person name="Ruprecht R.M."/>
        </authorList>
    </citation>
    <scope>NUCLEOTIDE SEQUENCE [LARGE SCALE GENOMIC DNA]</scope>
    <source>
        <strain evidence="2">PD5205</strain>
    </source>
</reference>
<name>A0A1Y6H6A2_9XANT</name>
<keyword evidence="3" id="KW-1185">Reference proteome</keyword>
<evidence type="ECO:0000313" key="1">
    <source>
        <dbReference type="EMBL" id="SMQ99049.1"/>
    </source>
</evidence>